<sequence length="223" mass="23381">MRRALVVALAAGPLLLTGAGLAAGAALQAESGGSFATPERRFGTSAVALKTDEIEVGSETARAGNPMPDVGELAEVKIVVRPADPRVPLFVGIGPKAEVENYLRGVARDEFVSARLSPFEPVFHRLPGADRAAVPPSRQRFWVASSEGPGTRTLTWDKTGGAWSVVVMRMDGRSGVEAHASIGLRFGFLLPGAIVALAAGTVPLVWALVARRRRAATGRHEAS</sequence>
<keyword evidence="4" id="KW-1185">Reference proteome</keyword>
<dbReference type="AlphaFoldDB" id="A0A5C4J1N9"/>
<protein>
    <recommendedName>
        <fullName evidence="5">DUF3153 domain-containing protein</fullName>
    </recommendedName>
</protein>
<evidence type="ECO:0000256" key="2">
    <source>
        <dbReference type="SAM" id="SignalP"/>
    </source>
</evidence>
<dbReference type="Proteomes" id="UP000309174">
    <property type="component" value="Unassembled WGS sequence"/>
</dbReference>
<feature type="signal peptide" evidence="2">
    <location>
        <begin position="1"/>
        <end position="22"/>
    </location>
</feature>
<gene>
    <name evidence="3" type="ORF">ETD83_34565</name>
</gene>
<keyword evidence="1" id="KW-1133">Transmembrane helix</keyword>
<comment type="caution">
    <text evidence="3">The sequence shown here is derived from an EMBL/GenBank/DDBJ whole genome shotgun (WGS) entry which is preliminary data.</text>
</comment>
<dbReference type="RefSeq" id="WP_138649414.1">
    <property type="nucleotide sequence ID" value="NZ_VCKW01000273.1"/>
</dbReference>
<dbReference type="EMBL" id="VCKW01000273">
    <property type="protein sequence ID" value="TMQ90638.1"/>
    <property type="molecule type" value="Genomic_DNA"/>
</dbReference>
<dbReference type="OrthoDB" id="156718at2"/>
<evidence type="ECO:0000313" key="3">
    <source>
        <dbReference type="EMBL" id="TMQ90638.1"/>
    </source>
</evidence>
<proteinExistence type="predicted"/>
<keyword evidence="1" id="KW-0812">Transmembrane</keyword>
<keyword evidence="1" id="KW-0472">Membrane</keyword>
<evidence type="ECO:0000313" key="4">
    <source>
        <dbReference type="Proteomes" id="UP000309174"/>
    </source>
</evidence>
<name>A0A5C4J1N9_9ACTN</name>
<keyword evidence="2" id="KW-0732">Signal</keyword>
<reference evidence="3 4" key="1">
    <citation type="submission" date="2019-05" db="EMBL/GenBank/DDBJ databases">
        <title>Draft genome sequence of Actinomadura sp. 14C53.</title>
        <authorList>
            <person name="Saricaoglu S."/>
            <person name="Isik K."/>
        </authorList>
    </citation>
    <scope>NUCLEOTIDE SEQUENCE [LARGE SCALE GENOMIC DNA]</scope>
    <source>
        <strain evidence="3 4">14C53</strain>
    </source>
</reference>
<accession>A0A5C4J1N9</accession>
<evidence type="ECO:0008006" key="5">
    <source>
        <dbReference type="Google" id="ProtNLM"/>
    </source>
</evidence>
<evidence type="ECO:0000256" key="1">
    <source>
        <dbReference type="SAM" id="Phobius"/>
    </source>
</evidence>
<feature type="chain" id="PRO_5022765391" description="DUF3153 domain-containing protein" evidence="2">
    <location>
        <begin position="23"/>
        <end position="223"/>
    </location>
</feature>
<organism evidence="3 4">
    <name type="scientific">Actinomadura soli</name>
    <dbReference type="NCBI Taxonomy" id="2508997"/>
    <lineage>
        <taxon>Bacteria</taxon>
        <taxon>Bacillati</taxon>
        <taxon>Actinomycetota</taxon>
        <taxon>Actinomycetes</taxon>
        <taxon>Streptosporangiales</taxon>
        <taxon>Thermomonosporaceae</taxon>
        <taxon>Actinomadura</taxon>
    </lineage>
</organism>
<feature type="transmembrane region" description="Helical" evidence="1">
    <location>
        <begin position="188"/>
        <end position="209"/>
    </location>
</feature>